<dbReference type="InterPro" id="IPR001715">
    <property type="entry name" value="CH_dom"/>
</dbReference>
<dbReference type="Pfam" id="PF00307">
    <property type="entry name" value="CH"/>
    <property type="match status" value="1"/>
</dbReference>
<dbReference type="GO" id="GO:0008093">
    <property type="term" value="F:cytoskeletal anchor activity"/>
    <property type="evidence" value="ECO:0007669"/>
    <property type="project" value="TreeGrafter"/>
</dbReference>
<dbReference type="Gene3D" id="1.10.418.10">
    <property type="entry name" value="Calponin-like domain"/>
    <property type="match status" value="1"/>
</dbReference>
<dbReference type="GO" id="GO:0051015">
    <property type="term" value="F:actin filament binding"/>
    <property type="evidence" value="ECO:0007669"/>
    <property type="project" value="TreeGrafter"/>
</dbReference>
<dbReference type="SMART" id="SM00033">
    <property type="entry name" value="CH"/>
    <property type="match status" value="1"/>
</dbReference>
<reference evidence="8" key="3">
    <citation type="submission" date="2025-09" db="UniProtKB">
        <authorList>
            <consortium name="Ensembl"/>
        </authorList>
    </citation>
    <scope>IDENTIFICATION</scope>
</reference>
<dbReference type="FunFam" id="3.30.920.20:FF:000003">
    <property type="entry name" value="Growth arrest-specific 2 like 3"/>
    <property type="match status" value="1"/>
</dbReference>
<reference evidence="8 9" key="1">
    <citation type="submission" date="2022-01" db="EMBL/GenBank/DDBJ databases">
        <title>A chromosome-scale genome assembly of the false clownfish, Amphiprion ocellaris.</title>
        <authorList>
            <person name="Ryu T."/>
        </authorList>
    </citation>
    <scope>NUCLEOTIDE SEQUENCE [LARGE SCALE GENOMIC DNA]</scope>
</reference>
<dbReference type="InterPro" id="IPR003108">
    <property type="entry name" value="GAR_dom"/>
</dbReference>
<dbReference type="AlphaFoldDB" id="A0A3Q1AUG2"/>
<dbReference type="SUPFAM" id="SSF47576">
    <property type="entry name" value="Calponin-homology domain, CH-domain"/>
    <property type="match status" value="1"/>
</dbReference>
<keyword evidence="2" id="KW-0963">Cytoplasm</keyword>
<reference evidence="8" key="2">
    <citation type="submission" date="2025-08" db="UniProtKB">
        <authorList>
            <consortium name="Ensembl"/>
        </authorList>
    </citation>
    <scope>IDENTIFICATION</scope>
</reference>
<feature type="domain" description="Calponin-homology (CH)" evidence="6">
    <location>
        <begin position="34"/>
        <end position="153"/>
    </location>
</feature>
<sequence>MCSSLSPKQPIGPGLTDMQQYQQWLSSRHEASLLPMKEDLALWLTNMLGLEITAETFMDRLDNGSLLCQLAETLQEKFRQSNGYLPNVPSRRIPCRRSAPSGSFFARDNTANFLAWCREVGVGETCLFESEGLVLHKQPREVCLCLLELGRIASRYNVEPPGLIKLEKEIEQEETAPLPPPSPVSPAHKKSTGKQLDDAVRHIADDPPCRCVNKFCVERHSQGRYRVGEKMLFIRMLHNKHVMVRVGGGWETFESYLLKHDPCRMLQISRVEGKTSPVSSKSPNIRDLTPDSYLVVAAHYRSKK</sequence>
<dbReference type="Ensembl" id="ENSAOCT00000008036.2">
    <property type="protein sequence ID" value="ENSAOCP00000004444.2"/>
    <property type="gene ID" value="ENSAOCG00000007888.2"/>
</dbReference>
<feature type="region of interest" description="Disordered" evidence="5">
    <location>
        <begin position="171"/>
        <end position="194"/>
    </location>
</feature>
<dbReference type="GO" id="GO:0005884">
    <property type="term" value="C:actin filament"/>
    <property type="evidence" value="ECO:0007669"/>
    <property type="project" value="TreeGrafter"/>
</dbReference>
<accession>A0A3Q1AUG2</accession>
<keyword evidence="9" id="KW-1185">Reference proteome</keyword>
<dbReference type="InterPro" id="IPR036534">
    <property type="entry name" value="GAR_dom_sf"/>
</dbReference>
<proteinExistence type="inferred from homology"/>
<organism evidence="8 9">
    <name type="scientific">Amphiprion ocellaris</name>
    <name type="common">Clown anemonefish</name>
    <dbReference type="NCBI Taxonomy" id="80972"/>
    <lineage>
        <taxon>Eukaryota</taxon>
        <taxon>Metazoa</taxon>
        <taxon>Chordata</taxon>
        <taxon>Craniata</taxon>
        <taxon>Vertebrata</taxon>
        <taxon>Euteleostomi</taxon>
        <taxon>Actinopterygii</taxon>
        <taxon>Neopterygii</taxon>
        <taxon>Teleostei</taxon>
        <taxon>Neoteleostei</taxon>
        <taxon>Acanthomorphata</taxon>
        <taxon>Ovalentaria</taxon>
        <taxon>Pomacentridae</taxon>
        <taxon>Amphiprion</taxon>
    </lineage>
</organism>
<dbReference type="Proteomes" id="UP001501940">
    <property type="component" value="Chromosome 3"/>
</dbReference>
<feature type="domain" description="GAR" evidence="7">
    <location>
        <begin position="191"/>
        <end position="264"/>
    </location>
</feature>
<dbReference type="GO" id="GO:0051764">
    <property type="term" value="P:actin crosslink formation"/>
    <property type="evidence" value="ECO:0007669"/>
    <property type="project" value="TreeGrafter"/>
</dbReference>
<evidence type="ECO:0000313" key="8">
    <source>
        <dbReference type="Ensembl" id="ENSAOCP00000004444.2"/>
    </source>
</evidence>
<dbReference type="InterPro" id="IPR036872">
    <property type="entry name" value="CH_dom_sf"/>
</dbReference>
<protein>
    <recommendedName>
        <fullName evidence="10">Growth arrest-specific 2a</fullName>
    </recommendedName>
</protein>
<dbReference type="PROSITE" id="PS50021">
    <property type="entry name" value="CH"/>
    <property type="match status" value="1"/>
</dbReference>
<comment type="subcellular location">
    <subcellularLocation>
        <location evidence="1">Cytoplasm</location>
        <location evidence="1">Cytoskeleton</location>
    </subcellularLocation>
</comment>
<evidence type="ECO:0000313" key="9">
    <source>
        <dbReference type="Proteomes" id="UP001501940"/>
    </source>
</evidence>
<evidence type="ECO:0000259" key="7">
    <source>
        <dbReference type="PROSITE" id="PS51460"/>
    </source>
</evidence>
<comment type="similarity">
    <text evidence="4">Belongs to the GAS2 family.</text>
</comment>
<evidence type="ECO:0000256" key="2">
    <source>
        <dbReference type="ARBA" id="ARBA00022490"/>
    </source>
</evidence>
<evidence type="ECO:0008006" key="10">
    <source>
        <dbReference type="Google" id="ProtNLM"/>
    </source>
</evidence>
<keyword evidence="3" id="KW-0206">Cytoskeleton</keyword>
<dbReference type="PROSITE" id="PS51460">
    <property type="entry name" value="GAR"/>
    <property type="match status" value="1"/>
</dbReference>
<dbReference type="GO" id="GO:0008017">
    <property type="term" value="F:microtubule binding"/>
    <property type="evidence" value="ECO:0007669"/>
    <property type="project" value="InterPro"/>
</dbReference>
<dbReference type="SMART" id="SM00243">
    <property type="entry name" value="GAS2"/>
    <property type="match status" value="1"/>
</dbReference>
<evidence type="ECO:0000256" key="1">
    <source>
        <dbReference type="ARBA" id="ARBA00004245"/>
    </source>
</evidence>
<evidence type="ECO:0000256" key="4">
    <source>
        <dbReference type="ARBA" id="ARBA00038441"/>
    </source>
</evidence>
<evidence type="ECO:0000256" key="3">
    <source>
        <dbReference type="ARBA" id="ARBA00023212"/>
    </source>
</evidence>
<dbReference type="Pfam" id="PF02187">
    <property type="entry name" value="GAS2"/>
    <property type="match status" value="1"/>
</dbReference>
<evidence type="ECO:0000259" key="6">
    <source>
        <dbReference type="PROSITE" id="PS50021"/>
    </source>
</evidence>
<dbReference type="PANTHER" id="PTHR46756:SF9">
    <property type="entry name" value="GROWTH ARREST-SPECIFIC PROTEIN 2"/>
    <property type="match status" value="1"/>
</dbReference>
<dbReference type="SUPFAM" id="SSF143575">
    <property type="entry name" value="GAS2 domain-like"/>
    <property type="match status" value="1"/>
</dbReference>
<dbReference type="GeneTree" id="ENSGT00940000155755"/>
<name>A0A3Q1AUG2_AMPOC</name>
<dbReference type="Gene3D" id="3.30.920.20">
    <property type="entry name" value="Gas2-like domain"/>
    <property type="match status" value="1"/>
</dbReference>
<evidence type="ECO:0000256" key="5">
    <source>
        <dbReference type="SAM" id="MobiDB-lite"/>
    </source>
</evidence>
<dbReference type="PANTHER" id="PTHR46756">
    <property type="entry name" value="TRANSGELIN"/>
    <property type="match status" value="1"/>
</dbReference>